<dbReference type="Pfam" id="PF13568">
    <property type="entry name" value="OMP_b-brl_2"/>
    <property type="match status" value="1"/>
</dbReference>
<dbReference type="SUPFAM" id="SSF56925">
    <property type="entry name" value="OMPA-like"/>
    <property type="match status" value="1"/>
</dbReference>
<evidence type="ECO:0000313" key="3">
    <source>
        <dbReference type="EMBL" id="AVI51845.1"/>
    </source>
</evidence>
<dbReference type="EMBL" id="CP027062">
    <property type="protein sequence ID" value="AVI51845.1"/>
    <property type="molecule type" value="Genomic_DNA"/>
</dbReference>
<dbReference type="InterPro" id="IPR025665">
    <property type="entry name" value="Beta-barrel_OMP_2"/>
</dbReference>
<feature type="domain" description="Outer membrane protein beta-barrel" evidence="2">
    <location>
        <begin position="19"/>
        <end position="162"/>
    </location>
</feature>
<accession>A0A2S0HYX9</accession>
<reference evidence="3 4" key="1">
    <citation type="submission" date="2018-02" db="EMBL/GenBank/DDBJ databases">
        <title>Genomic analysis of the strain RR4-38 isolated from a seawater recirculating aquaculture system.</title>
        <authorList>
            <person name="Kim Y.-S."/>
            <person name="Jang Y.H."/>
            <person name="Kim K.-H."/>
        </authorList>
    </citation>
    <scope>NUCLEOTIDE SEQUENCE [LARGE SCALE GENOMIC DNA]</scope>
    <source>
        <strain evidence="3 4">RR4-38</strain>
    </source>
</reference>
<dbReference type="OrthoDB" id="947434at2"/>
<dbReference type="AlphaFoldDB" id="A0A2S0HYX9"/>
<name>A0A2S0HYX9_9FLAO</name>
<evidence type="ECO:0000259" key="2">
    <source>
        <dbReference type="Pfam" id="PF13568"/>
    </source>
</evidence>
<evidence type="ECO:0000313" key="4">
    <source>
        <dbReference type="Proteomes" id="UP000238442"/>
    </source>
</evidence>
<dbReference type="Proteomes" id="UP000238442">
    <property type="component" value="Chromosome"/>
</dbReference>
<keyword evidence="4" id="KW-1185">Reference proteome</keyword>
<sequence>MRKFILLAAVFSIFTLTSQAQGLDFGVKAGVNFANITDASGLSNRTGFVAGVFLGGKLNDNLGLQGELLYSQQGAEFELGEFNLDYVNVPILVKYYVAQGLNIQAGPQFGVLVNDDTQTVIGEVINDIATNDFDVSGVVGAGYDFPFGIRVSGRYNFGLNDVPETGSGKNSVVTLAIGYSFL</sequence>
<gene>
    <name evidence="3" type="ORF">C5O00_12020</name>
</gene>
<evidence type="ECO:0000256" key="1">
    <source>
        <dbReference type="SAM" id="SignalP"/>
    </source>
</evidence>
<protein>
    <submittedName>
        <fullName evidence="3">Outer membrane channel superfamily protein</fullName>
    </submittedName>
</protein>
<feature type="chain" id="PRO_5015721004" evidence="1">
    <location>
        <begin position="21"/>
        <end position="182"/>
    </location>
</feature>
<dbReference type="RefSeq" id="WP_105217085.1">
    <property type="nucleotide sequence ID" value="NZ_CP027062.1"/>
</dbReference>
<keyword evidence="1" id="KW-0732">Signal</keyword>
<feature type="signal peptide" evidence="1">
    <location>
        <begin position="1"/>
        <end position="20"/>
    </location>
</feature>
<organism evidence="3 4">
    <name type="scientific">Pukyongia salina</name>
    <dbReference type="NCBI Taxonomy" id="2094025"/>
    <lineage>
        <taxon>Bacteria</taxon>
        <taxon>Pseudomonadati</taxon>
        <taxon>Bacteroidota</taxon>
        <taxon>Flavobacteriia</taxon>
        <taxon>Flavobacteriales</taxon>
        <taxon>Flavobacteriaceae</taxon>
        <taxon>Pukyongia</taxon>
    </lineage>
</organism>
<dbReference type="Gene3D" id="2.40.160.20">
    <property type="match status" value="1"/>
</dbReference>
<dbReference type="InterPro" id="IPR011250">
    <property type="entry name" value="OMP/PagP_B-barrel"/>
</dbReference>
<dbReference type="KEGG" id="aue:C5O00_12020"/>
<proteinExistence type="predicted"/>